<dbReference type="Pfam" id="PF05670">
    <property type="entry name" value="NFACT-R_1"/>
    <property type="match status" value="1"/>
</dbReference>
<gene>
    <name evidence="3" type="ORF">BJBARM4_0932</name>
</gene>
<organism evidence="3 4">
    <name type="scientific">Candidatus Parvarchaeum acidiphilum ARMAN-4</name>
    <dbReference type="NCBI Taxonomy" id="662760"/>
    <lineage>
        <taxon>Archaea</taxon>
        <taxon>Candidatus Parvarchaeota</taxon>
        <taxon>Candidatus Parvarchaeum</taxon>
    </lineage>
</organism>
<evidence type="ECO:0000313" key="3">
    <source>
        <dbReference type="EMBL" id="EEZ92508.1"/>
    </source>
</evidence>
<evidence type="ECO:0000313" key="4">
    <source>
        <dbReference type="Proteomes" id="UP000009375"/>
    </source>
</evidence>
<evidence type="ECO:0000256" key="1">
    <source>
        <dbReference type="SAM" id="Coils"/>
    </source>
</evidence>
<dbReference type="EMBL" id="GG730076">
    <property type="protein sequence ID" value="EEZ92508.1"/>
    <property type="molecule type" value="Genomic_DNA"/>
</dbReference>
<sequence>MQSLTSLDIYKLLNEFSDINGGFIRNIKSGKNEFYFLIYKGKEYWLKIVPGHYFCLVNEKPEETIDFGFTTLVKNELKGKRFSISMHNSERILEIKTDSNKLLIEMFSKGNVILLKDEKIERALFQRKYEGREISSGKEYIYPVGNKKSFNDMYGGFYSILKASDRESVVKSLAMDFSMGGYYAEEACFRAKVDKSKKPLELNIGEAKMLREKFMEILKENKPNIIDKKIFSAVELKHITGEREYFDNINSAVINFFEKNQETERKNPVKIELNKAQDRLKEYEENIEFINTNYERIQNAMTILKSSDKSINEREKELDELGFLIKGKNIVPKERQQLNIDITQNLNYNLALMYQKAKRLKNIDTEAITAKTKMIRRIKVKNENQWYSKFRHFITSEGNLVIIGKDVNQNESLIEKHMEKEDIVGHADVFGSPFGIIKPKEGKSISKKEIEETAIMIASYSSAWRVGATNLDVYFIKPEQVTKTPPSGESLKKGAFYIEGKRDYIKNAQLGIYISIEINDDLADLKITPYEPKSTFFLIKPGNKKRDEVIRKINRAISQRYSVQVNEDYINRLLPQGKSSVEKMKLL</sequence>
<dbReference type="GO" id="GO:0043023">
    <property type="term" value="F:ribosomal large subunit binding"/>
    <property type="evidence" value="ECO:0007669"/>
    <property type="project" value="TreeGrafter"/>
</dbReference>
<dbReference type="PANTHER" id="PTHR15239">
    <property type="entry name" value="NUCLEAR EXPORT MEDIATOR FACTOR NEMF"/>
    <property type="match status" value="1"/>
</dbReference>
<proteinExistence type="predicted"/>
<name>D2EGN3_PARA4</name>
<accession>D2EGN3</accession>
<dbReference type="GO" id="GO:1990112">
    <property type="term" value="C:RQC complex"/>
    <property type="evidence" value="ECO:0007669"/>
    <property type="project" value="TreeGrafter"/>
</dbReference>
<dbReference type="InterPro" id="IPR008532">
    <property type="entry name" value="NFACT_RNA-bd"/>
</dbReference>
<evidence type="ECO:0000259" key="2">
    <source>
        <dbReference type="Pfam" id="PF05670"/>
    </source>
</evidence>
<dbReference type="GO" id="GO:0072344">
    <property type="term" value="P:rescue of stalled ribosome"/>
    <property type="evidence" value="ECO:0007669"/>
    <property type="project" value="TreeGrafter"/>
</dbReference>
<dbReference type="Proteomes" id="UP000009375">
    <property type="component" value="Unassembled WGS sequence"/>
</dbReference>
<dbReference type="AlphaFoldDB" id="D2EGN3"/>
<dbReference type="PANTHER" id="PTHR15239:SF6">
    <property type="entry name" value="RIBOSOME QUALITY CONTROL COMPLEX SUBUNIT NEMF"/>
    <property type="match status" value="1"/>
</dbReference>
<reference evidence="3 4" key="1">
    <citation type="journal article" date="2010" name="Proc. Natl. Acad. Sci. U.S.A.">
        <title>Enigmatic, ultrasmall, uncultivated Archaea.</title>
        <authorList>
            <person name="Baker B.J."/>
            <person name="Comolli L.R."/>
            <person name="Dick G.J."/>
            <person name="Hauser L.J."/>
            <person name="Hyatt D."/>
            <person name="Dill B.D."/>
            <person name="Land M.L."/>
            <person name="Verberkmoes N.C."/>
            <person name="Hettich R.L."/>
            <person name="Banfield J.F."/>
        </authorList>
    </citation>
    <scope>NUCLEOTIDE SEQUENCE [LARGE SCALE GENOMIC DNA]</scope>
</reference>
<dbReference type="InterPro" id="IPR051608">
    <property type="entry name" value="RQC_Subunit_NEMF"/>
</dbReference>
<feature type="coiled-coil region" evidence="1">
    <location>
        <begin position="266"/>
        <end position="300"/>
    </location>
</feature>
<protein>
    <recommendedName>
        <fullName evidence="2">NFACT RNA-binding domain-containing protein</fullName>
    </recommendedName>
</protein>
<dbReference type="GO" id="GO:0000049">
    <property type="term" value="F:tRNA binding"/>
    <property type="evidence" value="ECO:0007669"/>
    <property type="project" value="TreeGrafter"/>
</dbReference>
<keyword evidence="1" id="KW-0175">Coiled coil</keyword>
<feature type="domain" description="NFACT RNA-binding" evidence="2">
    <location>
        <begin position="389"/>
        <end position="500"/>
    </location>
</feature>